<dbReference type="GO" id="GO:0008233">
    <property type="term" value="F:peptidase activity"/>
    <property type="evidence" value="ECO:0007669"/>
    <property type="project" value="UniProtKB-KW"/>
</dbReference>
<keyword evidence="4" id="KW-1185">Reference proteome</keyword>
<dbReference type="PANTHER" id="PTHR42648:SF27">
    <property type="entry name" value="RNA-DIRECTED DNA POLYMERASE"/>
    <property type="match status" value="1"/>
</dbReference>
<dbReference type="InterPro" id="IPR025724">
    <property type="entry name" value="GAG-pre-integrase_dom"/>
</dbReference>
<dbReference type="InterPro" id="IPR036397">
    <property type="entry name" value="RNaseH_sf"/>
</dbReference>
<name>A0ABD2XSS1_9GENT</name>
<dbReference type="InterPro" id="IPR054722">
    <property type="entry name" value="PolX-like_BBD"/>
</dbReference>
<dbReference type="Pfam" id="PF13976">
    <property type="entry name" value="gag_pre-integrs"/>
    <property type="match status" value="1"/>
</dbReference>
<gene>
    <name evidence="3" type="ORF">ACH5RR_040328</name>
</gene>
<dbReference type="InterPro" id="IPR039537">
    <property type="entry name" value="Retrotran_Ty1/copia-like"/>
</dbReference>
<dbReference type="Gene3D" id="3.30.420.10">
    <property type="entry name" value="Ribonuclease H-like superfamily/Ribonuclease H"/>
    <property type="match status" value="1"/>
</dbReference>
<accession>A0ABD2XSS1</accession>
<keyword evidence="1" id="KW-0645">Protease</keyword>
<evidence type="ECO:0000256" key="1">
    <source>
        <dbReference type="ARBA" id="ARBA00022670"/>
    </source>
</evidence>
<dbReference type="EMBL" id="JBJUIK010000017">
    <property type="protein sequence ID" value="KAL3497596.1"/>
    <property type="molecule type" value="Genomic_DNA"/>
</dbReference>
<feature type="domain" description="Integrase catalytic" evidence="2">
    <location>
        <begin position="178"/>
        <end position="342"/>
    </location>
</feature>
<comment type="caution">
    <text evidence="3">The sequence shown here is derived from an EMBL/GenBank/DDBJ whole genome shotgun (WGS) entry which is preliminary data.</text>
</comment>
<dbReference type="Proteomes" id="UP001630127">
    <property type="component" value="Unassembled WGS sequence"/>
</dbReference>
<sequence length="349" mass="40242">MKLLLQGLKRSRMLAKGEVDLRVGNGANVAALAVGTYCLSLPSGLVLELKDCYYVPSLIRNIISISCLDTDDFVIMQKNKCYSFSRDDIVYGTAILNNGLYILDMENPILNINSKRSKIDNLKQSFLWHCRLGHINEKRIFKLHNNGYLGSFDYESYDICESCLLGKMTKSSFTGKGDRSSELLGLIHTDVCGPMSIHARRGFSYFITFTDDHSRYGFVYLLKYKFEAFEKFKEFRNEVEKQLGKSIKILRSDRGGEYLNQEFQDYLKENEILPQSTPPYTPQLNGVSERRNRTLLDMVRSMMSFADLPKLFWGYALNTASHLLNHVHQKLLIPLRMRYGLERNLNFHT</sequence>
<proteinExistence type="predicted"/>
<dbReference type="PANTHER" id="PTHR42648">
    <property type="entry name" value="TRANSPOSASE, PUTATIVE-RELATED"/>
    <property type="match status" value="1"/>
</dbReference>
<dbReference type="SUPFAM" id="SSF53098">
    <property type="entry name" value="Ribonuclease H-like"/>
    <property type="match status" value="1"/>
</dbReference>
<dbReference type="Pfam" id="PF00665">
    <property type="entry name" value="rve"/>
    <property type="match status" value="1"/>
</dbReference>
<evidence type="ECO:0000313" key="3">
    <source>
        <dbReference type="EMBL" id="KAL3497596.1"/>
    </source>
</evidence>
<dbReference type="InterPro" id="IPR012337">
    <property type="entry name" value="RNaseH-like_sf"/>
</dbReference>
<protein>
    <recommendedName>
        <fullName evidence="2">Integrase catalytic domain-containing protein</fullName>
    </recommendedName>
</protein>
<dbReference type="InterPro" id="IPR001584">
    <property type="entry name" value="Integrase_cat-core"/>
</dbReference>
<organism evidence="3 4">
    <name type="scientific">Cinchona calisaya</name>
    <dbReference type="NCBI Taxonomy" id="153742"/>
    <lineage>
        <taxon>Eukaryota</taxon>
        <taxon>Viridiplantae</taxon>
        <taxon>Streptophyta</taxon>
        <taxon>Embryophyta</taxon>
        <taxon>Tracheophyta</taxon>
        <taxon>Spermatophyta</taxon>
        <taxon>Magnoliopsida</taxon>
        <taxon>eudicotyledons</taxon>
        <taxon>Gunneridae</taxon>
        <taxon>Pentapetalae</taxon>
        <taxon>asterids</taxon>
        <taxon>lamiids</taxon>
        <taxon>Gentianales</taxon>
        <taxon>Rubiaceae</taxon>
        <taxon>Cinchonoideae</taxon>
        <taxon>Cinchoneae</taxon>
        <taxon>Cinchona</taxon>
    </lineage>
</organism>
<dbReference type="GO" id="GO:0006508">
    <property type="term" value="P:proteolysis"/>
    <property type="evidence" value="ECO:0007669"/>
    <property type="project" value="UniProtKB-KW"/>
</dbReference>
<dbReference type="AlphaFoldDB" id="A0ABD2XSS1"/>
<reference evidence="3 4" key="1">
    <citation type="submission" date="2024-11" db="EMBL/GenBank/DDBJ databases">
        <title>A near-complete genome assembly of Cinchona calisaya.</title>
        <authorList>
            <person name="Lian D.C."/>
            <person name="Zhao X.W."/>
            <person name="Wei L."/>
        </authorList>
    </citation>
    <scope>NUCLEOTIDE SEQUENCE [LARGE SCALE GENOMIC DNA]</scope>
    <source>
        <tissue evidence="3">Nenye</tissue>
    </source>
</reference>
<dbReference type="PROSITE" id="PS50994">
    <property type="entry name" value="INTEGRASE"/>
    <property type="match status" value="1"/>
</dbReference>
<evidence type="ECO:0000259" key="2">
    <source>
        <dbReference type="PROSITE" id="PS50994"/>
    </source>
</evidence>
<keyword evidence="1" id="KW-0378">Hydrolase</keyword>
<evidence type="ECO:0000313" key="4">
    <source>
        <dbReference type="Proteomes" id="UP001630127"/>
    </source>
</evidence>
<dbReference type="Pfam" id="PF22936">
    <property type="entry name" value="Pol_BBD"/>
    <property type="match status" value="1"/>
</dbReference>